<proteinExistence type="predicted"/>
<sequence length="114" mass="13204">MSRASPYHHKPTLSPRHHWSAVGVRRSEPVLHFRDQWKEWEAHRGLDCNISTKPGILFCFLFNLIPFGQERARVPTKTTQFGWKRDWIAIIAETSLGVQPNLNEVYASTTTTVF</sequence>
<accession>A0ABD0XJX4</accession>
<comment type="caution">
    <text evidence="1">The sequence shown here is derived from an EMBL/GenBank/DDBJ whole genome shotgun (WGS) entry which is preliminary data.</text>
</comment>
<reference evidence="1 2" key="1">
    <citation type="submission" date="2024-06" db="EMBL/GenBank/DDBJ databases">
        <authorList>
            <person name="Pan Q."/>
            <person name="Wen M."/>
            <person name="Jouanno E."/>
            <person name="Zahm M."/>
            <person name="Klopp C."/>
            <person name="Cabau C."/>
            <person name="Louis A."/>
            <person name="Berthelot C."/>
            <person name="Parey E."/>
            <person name="Roest Crollius H."/>
            <person name="Montfort J."/>
            <person name="Robinson-Rechavi M."/>
            <person name="Bouchez O."/>
            <person name="Lampietro C."/>
            <person name="Lopez Roques C."/>
            <person name="Donnadieu C."/>
            <person name="Postlethwait J."/>
            <person name="Bobe J."/>
            <person name="Verreycken H."/>
            <person name="Guiguen Y."/>
        </authorList>
    </citation>
    <scope>NUCLEOTIDE SEQUENCE [LARGE SCALE GENOMIC DNA]</scope>
    <source>
        <strain evidence="1">Up_M1</strain>
        <tissue evidence="1">Testis</tissue>
    </source>
</reference>
<evidence type="ECO:0000313" key="1">
    <source>
        <dbReference type="EMBL" id="KAL1021708.1"/>
    </source>
</evidence>
<organism evidence="1 2">
    <name type="scientific">Umbra pygmaea</name>
    <name type="common">Eastern mudminnow</name>
    <dbReference type="NCBI Taxonomy" id="75934"/>
    <lineage>
        <taxon>Eukaryota</taxon>
        <taxon>Metazoa</taxon>
        <taxon>Chordata</taxon>
        <taxon>Craniata</taxon>
        <taxon>Vertebrata</taxon>
        <taxon>Euteleostomi</taxon>
        <taxon>Actinopterygii</taxon>
        <taxon>Neopterygii</taxon>
        <taxon>Teleostei</taxon>
        <taxon>Protacanthopterygii</taxon>
        <taxon>Esociformes</taxon>
        <taxon>Umbridae</taxon>
        <taxon>Umbra</taxon>
    </lineage>
</organism>
<gene>
    <name evidence="1" type="ORF">UPYG_G00016980</name>
</gene>
<name>A0ABD0XJX4_UMBPY</name>
<dbReference type="Proteomes" id="UP001557470">
    <property type="component" value="Unassembled WGS sequence"/>
</dbReference>
<evidence type="ECO:0000313" key="2">
    <source>
        <dbReference type="Proteomes" id="UP001557470"/>
    </source>
</evidence>
<dbReference type="AlphaFoldDB" id="A0ABD0XJX4"/>
<keyword evidence="2" id="KW-1185">Reference proteome</keyword>
<dbReference type="EMBL" id="JAGEUA010000001">
    <property type="protein sequence ID" value="KAL1021708.1"/>
    <property type="molecule type" value="Genomic_DNA"/>
</dbReference>
<protein>
    <submittedName>
        <fullName evidence="1">Uncharacterized protein</fullName>
    </submittedName>
</protein>